<protein>
    <submittedName>
        <fullName evidence="2">D-dopachrome decarboxylase-A-like</fullName>
    </submittedName>
</protein>
<dbReference type="GO" id="GO:0050178">
    <property type="term" value="F:phenylpyruvate tautomerase activity"/>
    <property type="evidence" value="ECO:0007669"/>
    <property type="project" value="TreeGrafter"/>
</dbReference>
<dbReference type="PANTHER" id="PTHR11954:SF22">
    <property type="entry name" value="D-DOPACHROME DECARBOXYLASE"/>
    <property type="match status" value="1"/>
</dbReference>
<name>A0AAV6Q816_SOLSE</name>
<dbReference type="EMBL" id="JAGKHQ010000018">
    <property type="protein sequence ID" value="KAG7485758.1"/>
    <property type="molecule type" value="Genomic_DNA"/>
</dbReference>
<dbReference type="Proteomes" id="UP000693946">
    <property type="component" value="Linkage Group LG6"/>
</dbReference>
<comment type="caution">
    <text evidence="2">The sequence shown here is derived from an EMBL/GenBank/DDBJ whole genome shotgun (WGS) entry which is preliminary data.</text>
</comment>
<dbReference type="GO" id="GO:0005615">
    <property type="term" value="C:extracellular space"/>
    <property type="evidence" value="ECO:0007669"/>
    <property type="project" value="TreeGrafter"/>
</dbReference>
<evidence type="ECO:0000313" key="3">
    <source>
        <dbReference type="Proteomes" id="UP000693946"/>
    </source>
</evidence>
<reference evidence="2" key="2">
    <citation type="submission" date="2021-03" db="EMBL/GenBank/DDBJ databases">
        <authorList>
            <person name="Guerrero-Cozar I."/>
            <person name="Gomez-Garrido J."/>
            <person name="Berbel C."/>
            <person name="Martinez-Blanch J.F."/>
            <person name="Alioto T."/>
            <person name="Claros M.G."/>
            <person name="Gagnaire P.A."/>
            <person name="Manchado M."/>
        </authorList>
    </citation>
    <scope>NUCLEOTIDE SEQUENCE</scope>
    <source>
        <strain evidence="2">Sse05_10M</strain>
        <tissue evidence="2">Blood</tissue>
    </source>
</reference>
<keyword evidence="3" id="KW-1185">Reference proteome</keyword>
<accession>A0AAV6Q816</accession>
<gene>
    <name evidence="2" type="ORF">JOB18_017779</name>
    <name evidence="1" type="ORF">JOB18_027118</name>
</gene>
<dbReference type="InterPro" id="IPR001398">
    <property type="entry name" value="Macrophage_inhib_fac"/>
</dbReference>
<evidence type="ECO:0000313" key="2">
    <source>
        <dbReference type="EMBL" id="KAG7485758.1"/>
    </source>
</evidence>
<sequence>MPLVQLQTNLPASVFSEEFLLKLSGCIAASLGKPADRMNVAVTPALPLLVAGSCSPCVMLTVSAIGATDTADKNKEHSANIFDFLTSQLSLSEDRIIVQFNELQPHQVGKKRTVMTFL</sequence>
<proteinExistence type="predicted"/>
<dbReference type="PANTHER" id="PTHR11954">
    <property type="entry name" value="D-DOPACHROME DECARBOXYLASE"/>
    <property type="match status" value="1"/>
</dbReference>
<organism evidence="2 3">
    <name type="scientific">Solea senegalensis</name>
    <name type="common">Senegalese sole</name>
    <dbReference type="NCBI Taxonomy" id="28829"/>
    <lineage>
        <taxon>Eukaryota</taxon>
        <taxon>Metazoa</taxon>
        <taxon>Chordata</taxon>
        <taxon>Craniata</taxon>
        <taxon>Vertebrata</taxon>
        <taxon>Euteleostomi</taxon>
        <taxon>Actinopterygii</taxon>
        <taxon>Neopterygii</taxon>
        <taxon>Teleostei</taxon>
        <taxon>Neoteleostei</taxon>
        <taxon>Acanthomorphata</taxon>
        <taxon>Carangaria</taxon>
        <taxon>Pleuronectiformes</taxon>
        <taxon>Pleuronectoidei</taxon>
        <taxon>Soleidae</taxon>
        <taxon>Solea</taxon>
    </lineage>
</organism>
<dbReference type="EMBL" id="JAGKHQ010001786">
    <property type="protein sequence ID" value="KAG7453699.1"/>
    <property type="molecule type" value="Genomic_DNA"/>
</dbReference>
<dbReference type="AlphaFoldDB" id="A0AAV6Q816"/>
<dbReference type="Pfam" id="PF01187">
    <property type="entry name" value="MIF"/>
    <property type="match status" value="1"/>
</dbReference>
<reference evidence="2 3" key="1">
    <citation type="journal article" date="2021" name="Sci. Rep.">
        <title>Chromosome anchoring in Senegalese sole (Solea senegalensis) reveals sex-associated markers and genome rearrangements in flatfish.</title>
        <authorList>
            <person name="Guerrero-Cozar I."/>
            <person name="Gomez-Garrido J."/>
            <person name="Berbel C."/>
            <person name="Martinez-Blanch J.F."/>
            <person name="Alioto T."/>
            <person name="Claros M.G."/>
            <person name="Gagnaire P.A."/>
            <person name="Manchado M."/>
        </authorList>
    </citation>
    <scope>NUCLEOTIDE SEQUENCE [LARGE SCALE GENOMIC DNA]</scope>
    <source>
        <strain evidence="2">Sse05_10M</strain>
    </source>
</reference>
<evidence type="ECO:0000313" key="1">
    <source>
        <dbReference type="EMBL" id="KAG7453699.1"/>
    </source>
</evidence>